<dbReference type="Proteomes" id="UP000623678">
    <property type="component" value="Unassembled WGS sequence"/>
</dbReference>
<dbReference type="RefSeq" id="WP_262394051.1">
    <property type="nucleotide sequence ID" value="NZ_JACRTD010000001.1"/>
</dbReference>
<proteinExistence type="predicted"/>
<keyword evidence="3" id="KW-1185">Reference proteome</keyword>
<sequence length="194" mass="20902">MDAKKRLTESKRSLLALFKTRRTNIILCLGIGGIILIMLSVLLPSGFATTKKNPDVGVSVTSEEYASQMEDKLTGIIGKIEGVGKCEVMVTLESGVEYIYAVEETMNINETNNFEGEEVKKQSQQNNIQQKYIVVDAGSGKKEALLKTEKPPAIQGVVVVCEGAGSAVVQERVTQAITTALGISYGKVCVTKIS</sequence>
<gene>
    <name evidence="2" type="ORF">H8705_01195</name>
</gene>
<organism evidence="2 3">
    <name type="scientific">Youxingia wuxianensis</name>
    <dbReference type="NCBI Taxonomy" id="2763678"/>
    <lineage>
        <taxon>Bacteria</taxon>
        <taxon>Bacillati</taxon>
        <taxon>Bacillota</taxon>
        <taxon>Clostridia</taxon>
        <taxon>Eubacteriales</taxon>
        <taxon>Oscillospiraceae</taxon>
        <taxon>Youxingia</taxon>
    </lineage>
</organism>
<dbReference type="AlphaFoldDB" id="A0A926EQ01"/>
<evidence type="ECO:0008006" key="4">
    <source>
        <dbReference type="Google" id="ProtNLM"/>
    </source>
</evidence>
<name>A0A926EQ01_9FIRM</name>
<keyword evidence="1" id="KW-1133">Transmembrane helix</keyword>
<protein>
    <recommendedName>
        <fullName evidence="4">Stage III sporulation protein AG</fullName>
    </recommendedName>
</protein>
<evidence type="ECO:0000313" key="3">
    <source>
        <dbReference type="Proteomes" id="UP000623678"/>
    </source>
</evidence>
<dbReference type="EMBL" id="JACRTD010000001">
    <property type="protein sequence ID" value="MBC8584200.1"/>
    <property type="molecule type" value="Genomic_DNA"/>
</dbReference>
<keyword evidence="1" id="KW-0812">Transmembrane</keyword>
<reference evidence="2" key="1">
    <citation type="submission" date="2020-08" db="EMBL/GenBank/DDBJ databases">
        <title>Genome public.</title>
        <authorList>
            <person name="Liu C."/>
            <person name="Sun Q."/>
        </authorList>
    </citation>
    <scope>NUCLEOTIDE SEQUENCE</scope>
    <source>
        <strain evidence="2">NSJ-64</strain>
    </source>
</reference>
<keyword evidence="1" id="KW-0472">Membrane</keyword>
<evidence type="ECO:0000256" key="1">
    <source>
        <dbReference type="SAM" id="Phobius"/>
    </source>
</evidence>
<evidence type="ECO:0000313" key="2">
    <source>
        <dbReference type="EMBL" id="MBC8584200.1"/>
    </source>
</evidence>
<comment type="caution">
    <text evidence="2">The sequence shown here is derived from an EMBL/GenBank/DDBJ whole genome shotgun (WGS) entry which is preliminary data.</text>
</comment>
<accession>A0A926EQ01</accession>
<feature type="transmembrane region" description="Helical" evidence="1">
    <location>
        <begin position="21"/>
        <end position="43"/>
    </location>
</feature>